<evidence type="ECO:0000313" key="2">
    <source>
        <dbReference type="Proteomes" id="UP000034894"/>
    </source>
</evidence>
<dbReference type="AlphaFoldDB" id="A0A0G1DE26"/>
<protein>
    <recommendedName>
        <fullName evidence="3">Response regulatory domain-containing protein</fullName>
    </recommendedName>
</protein>
<comment type="caution">
    <text evidence="1">The sequence shown here is derived from an EMBL/GenBank/DDBJ whole genome shotgun (WGS) entry which is preliminary data.</text>
</comment>
<evidence type="ECO:0008006" key="3">
    <source>
        <dbReference type="Google" id="ProtNLM"/>
    </source>
</evidence>
<name>A0A0G1DE26_9BACT</name>
<dbReference type="Proteomes" id="UP000034894">
    <property type="component" value="Unassembled WGS sequence"/>
</dbReference>
<gene>
    <name evidence="1" type="ORF">UV73_C0013G0017</name>
</gene>
<evidence type="ECO:0000313" key="1">
    <source>
        <dbReference type="EMBL" id="KKS95872.1"/>
    </source>
</evidence>
<dbReference type="EMBL" id="LCFP01000013">
    <property type="protein sequence ID" value="KKS95872.1"/>
    <property type="molecule type" value="Genomic_DNA"/>
</dbReference>
<organism evidence="1 2">
    <name type="scientific">Candidatus Gottesmanbacteria bacterium GW2011_GWA2_43_14</name>
    <dbReference type="NCBI Taxonomy" id="1618443"/>
    <lineage>
        <taxon>Bacteria</taxon>
        <taxon>Candidatus Gottesmaniibacteriota</taxon>
    </lineage>
</organism>
<accession>A0A0G1DE26</accession>
<proteinExistence type="predicted"/>
<sequence>MTSSLPSKPSVVYADSSEFSSATEEVLTEMGVNVNKVTSNHLVEDFLQKNPDTSAVIMRNNSYGPPENMGLNIATHLIQNTSFKGPVIILTGYLHRSMSNMIPEEYRQTARIEIFDSILEPYASFLYIALRAKYPKETEGFGKNDLVKILGFSEDERTELPDLADHEEYYQSTLDLVLEISQQHGSDEAYGMILAKINQLKTNKEGGLNHKER</sequence>
<dbReference type="STRING" id="1618443.UV73_C0013G0017"/>
<reference evidence="1 2" key="1">
    <citation type="journal article" date="2015" name="Nature">
        <title>rRNA introns, odd ribosomes, and small enigmatic genomes across a large radiation of phyla.</title>
        <authorList>
            <person name="Brown C.T."/>
            <person name="Hug L.A."/>
            <person name="Thomas B.C."/>
            <person name="Sharon I."/>
            <person name="Castelle C.J."/>
            <person name="Singh A."/>
            <person name="Wilkins M.J."/>
            <person name="Williams K.H."/>
            <person name="Banfield J.F."/>
        </authorList>
    </citation>
    <scope>NUCLEOTIDE SEQUENCE [LARGE SCALE GENOMIC DNA]</scope>
</reference>